<accession>M1MYC4</accession>
<keyword evidence="2" id="KW-1185">Reference proteome</keyword>
<evidence type="ECO:0000313" key="1">
    <source>
        <dbReference type="EMBL" id="AGF56412.1"/>
    </source>
</evidence>
<dbReference type="PATRIC" id="fig|931276.5.peg.2655"/>
<proteinExistence type="predicted"/>
<evidence type="ECO:0000313" key="2">
    <source>
        <dbReference type="Proteomes" id="UP000011728"/>
    </source>
</evidence>
<dbReference type="SUPFAM" id="SSF69304">
    <property type="entry name" value="Tricorn protease N-terminal domain"/>
    <property type="match status" value="1"/>
</dbReference>
<dbReference type="eggNOG" id="COG0823">
    <property type="taxonomic scope" value="Bacteria"/>
</dbReference>
<sequence>MKLLRRVFLGVLVLIVLPLFAFGCSSPKKEESINVAEDIKLNMGAVLKNEEGSYKLYNYINGKYEQMKSNYTVSTYDKNSSIYVSSEGGKNYIVHGNQKAEIKDLNYSNLELSKGGEYISYFIDDNGLKLKVFSTDGYKPIEIKSKVSISGVLSDWYDSDTLVYYGVSDDGVNGLFTYNIKDDKEELLYKIKEGYLAFLKGTDNNVVFLQLTLENKRQLLMIDKKTKEVKFLSDGIDDLSDIVKKDDTYYFTGKGSNNINSLYEIKNNTVKRLVYDFPTRVKIEKGLRIDENGNVLFVGSNGGETAQEQIYTYTKDGSISAISKNSTDYVFLEYIN</sequence>
<evidence type="ECO:0008006" key="3">
    <source>
        <dbReference type="Google" id="ProtNLM"/>
    </source>
</evidence>
<dbReference type="STRING" id="36745.CLSAP_24670"/>
<dbReference type="RefSeq" id="WP_015392731.1">
    <property type="nucleotide sequence ID" value="NC_020291.1"/>
</dbReference>
<name>M1MYC4_9CLOT</name>
<dbReference type="KEGG" id="csr:Cspa_c26470"/>
<protein>
    <recommendedName>
        <fullName evidence="3">Lipoprotein</fullName>
    </recommendedName>
</protein>
<dbReference type="EMBL" id="CP004121">
    <property type="protein sequence ID" value="AGF56412.1"/>
    <property type="molecule type" value="Genomic_DNA"/>
</dbReference>
<gene>
    <name evidence="1" type="ORF">Cspa_c26470</name>
</gene>
<dbReference type="AlphaFoldDB" id="M1MYC4"/>
<dbReference type="HOGENOM" id="CLU_065965_0_0_9"/>
<dbReference type="PROSITE" id="PS51257">
    <property type="entry name" value="PROKAR_LIPOPROTEIN"/>
    <property type="match status" value="1"/>
</dbReference>
<reference evidence="1 2" key="1">
    <citation type="submission" date="2013-02" db="EMBL/GenBank/DDBJ databases">
        <title>Genome sequence of Clostridium saccharoperbutylacetonicum N1-4(HMT).</title>
        <authorList>
            <person name="Poehlein A."/>
            <person name="Daniel R."/>
        </authorList>
    </citation>
    <scope>NUCLEOTIDE SEQUENCE [LARGE SCALE GENOMIC DNA]</scope>
    <source>
        <strain evidence="2">N1-4(HMT)</strain>
    </source>
</reference>
<dbReference type="Proteomes" id="UP000011728">
    <property type="component" value="Chromosome"/>
</dbReference>
<organism evidence="1 2">
    <name type="scientific">Clostridium saccharoperbutylacetonicum N1-4(HMT)</name>
    <dbReference type="NCBI Taxonomy" id="931276"/>
    <lineage>
        <taxon>Bacteria</taxon>
        <taxon>Bacillati</taxon>
        <taxon>Bacillota</taxon>
        <taxon>Clostridia</taxon>
        <taxon>Eubacteriales</taxon>
        <taxon>Clostridiaceae</taxon>
        <taxon>Clostridium</taxon>
    </lineage>
</organism>